<accession>A0ABD3LHU1</accession>
<proteinExistence type="inferred from homology"/>
<dbReference type="GO" id="GO:0010468">
    <property type="term" value="P:regulation of gene expression"/>
    <property type="evidence" value="ECO:0007669"/>
    <property type="project" value="UniProtKB-ARBA"/>
</dbReference>
<feature type="region of interest" description="Disordered" evidence="2">
    <location>
        <begin position="1"/>
        <end position="68"/>
    </location>
</feature>
<protein>
    <recommendedName>
        <fullName evidence="3">Glabrous enhancer-binding protein-like DBD domain-containing protein</fullName>
    </recommendedName>
</protein>
<keyword evidence="5" id="KW-1185">Reference proteome</keyword>
<dbReference type="AlphaFoldDB" id="A0ABD3LHU1"/>
<feature type="compositionally biased region" description="Basic and acidic residues" evidence="2">
    <location>
        <begin position="52"/>
        <end position="61"/>
    </location>
</feature>
<sequence>MSSKRKVLVREKLPAAKSDNEQKNNEESPSQPKPAPPRPQKSQQGSSSARSGYEHEKEAPSLKKLKTVPSTSLKQVEVEKLGHAGEESKKLAFQKIWGDDDEITLLQGIIDYCEKGMDPFSNVSAFYHDVKGLLREDFTESQLANKVRVFKKKYRNNKGKGKVGEDRVFSNSHEGKIFELSKTIWGVEMRGNATSGREEIGVTIENKKTDGAGMFVAPPWSKSEASKSNDSQELLDDISHMCRIGLDEGTLNQGLALLEPSKRAELNERWSKLFCAEMQIVAERCAVIEDQLKLILEAYYHSTEK</sequence>
<dbReference type="InterPro" id="IPR053932">
    <property type="entry name" value="GeBP-like_DBD"/>
</dbReference>
<dbReference type="EMBL" id="JBJKBG010000002">
    <property type="protein sequence ID" value="KAL3749436.1"/>
    <property type="molecule type" value="Genomic_DNA"/>
</dbReference>
<dbReference type="PANTHER" id="PTHR31662:SF33">
    <property type="entry name" value="DNA-BINDING STOREKEEPER PROTEIN TRANSCRIPTIONAL REGULATOR-LIKE PROTEIN"/>
    <property type="match status" value="1"/>
</dbReference>
<feature type="domain" description="Glabrous enhancer-binding protein-like DBD" evidence="3">
    <location>
        <begin position="93"/>
        <end position="186"/>
    </location>
</feature>
<comment type="caution">
    <text evidence="4">The sequence shown here is derived from an EMBL/GenBank/DDBJ whole genome shotgun (WGS) entry which is preliminary data.</text>
</comment>
<reference evidence="4 5" key="1">
    <citation type="submission" date="2024-11" db="EMBL/GenBank/DDBJ databases">
        <title>Chromosome-level genome assembly of Eucalyptus globulus Labill. provides insights into its genome evolution.</title>
        <authorList>
            <person name="Li X."/>
        </authorList>
    </citation>
    <scope>NUCLEOTIDE SEQUENCE [LARGE SCALE GENOMIC DNA]</scope>
    <source>
        <strain evidence="4">CL2024</strain>
        <tissue evidence="4">Fresh tender leaves</tissue>
    </source>
</reference>
<gene>
    <name evidence="4" type="ORF">ACJRO7_010534</name>
</gene>
<dbReference type="Proteomes" id="UP001634007">
    <property type="component" value="Unassembled WGS sequence"/>
</dbReference>
<feature type="compositionally biased region" description="Basic and acidic residues" evidence="2">
    <location>
        <begin position="8"/>
        <end position="26"/>
    </location>
</feature>
<comment type="similarity">
    <text evidence="1">Belongs to the GeBP family.</text>
</comment>
<evidence type="ECO:0000259" key="3">
    <source>
        <dbReference type="Pfam" id="PF04504"/>
    </source>
</evidence>
<evidence type="ECO:0000256" key="1">
    <source>
        <dbReference type="ARBA" id="ARBA00010820"/>
    </source>
</evidence>
<evidence type="ECO:0000256" key="2">
    <source>
        <dbReference type="SAM" id="MobiDB-lite"/>
    </source>
</evidence>
<name>A0ABD3LHU1_EUCGL</name>
<organism evidence="4 5">
    <name type="scientific">Eucalyptus globulus</name>
    <name type="common">Tasmanian blue gum</name>
    <dbReference type="NCBI Taxonomy" id="34317"/>
    <lineage>
        <taxon>Eukaryota</taxon>
        <taxon>Viridiplantae</taxon>
        <taxon>Streptophyta</taxon>
        <taxon>Embryophyta</taxon>
        <taxon>Tracheophyta</taxon>
        <taxon>Spermatophyta</taxon>
        <taxon>Magnoliopsida</taxon>
        <taxon>eudicotyledons</taxon>
        <taxon>Gunneridae</taxon>
        <taxon>Pentapetalae</taxon>
        <taxon>rosids</taxon>
        <taxon>malvids</taxon>
        <taxon>Myrtales</taxon>
        <taxon>Myrtaceae</taxon>
        <taxon>Myrtoideae</taxon>
        <taxon>Eucalypteae</taxon>
        <taxon>Eucalyptus</taxon>
    </lineage>
</organism>
<evidence type="ECO:0000313" key="4">
    <source>
        <dbReference type="EMBL" id="KAL3749436.1"/>
    </source>
</evidence>
<dbReference type="Pfam" id="PF04504">
    <property type="entry name" value="GeBP-like_DBD"/>
    <property type="match status" value="1"/>
</dbReference>
<dbReference type="InterPro" id="IPR007592">
    <property type="entry name" value="GEBP"/>
</dbReference>
<dbReference type="PANTHER" id="PTHR31662">
    <property type="entry name" value="BNAANNG10740D PROTEIN-RELATED"/>
    <property type="match status" value="1"/>
</dbReference>
<evidence type="ECO:0000313" key="5">
    <source>
        <dbReference type="Proteomes" id="UP001634007"/>
    </source>
</evidence>